<dbReference type="EMBL" id="JAFREM010000010">
    <property type="protein sequence ID" value="MBO1305679.1"/>
    <property type="molecule type" value="Genomic_DNA"/>
</dbReference>
<dbReference type="Gene3D" id="1.10.10.10">
    <property type="entry name" value="Winged helix-like DNA-binding domain superfamily/Winged helix DNA-binding domain"/>
    <property type="match status" value="1"/>
</dbReference>
<dbReference type="Gene3D" id="3.40.50.2300">
    <property type="match status" value="1"/>
</dbReference>
<keyword evidence="5" id="KW-0804">Transcription</keyword>
<dbReference type="InterPro" id="IPR036388">
    <property type="entry name" value="WH-like_DNA-bd_sf"/>
</dbReference>
<protein>
    <submittedName>
        <fullName evidence="10">Response regulator transcription factor</fullName>
    </submittedName>
</protein>
<reference evidence="10 11" key="1">
    <citation type="submission" date="2021-03" db="EMBL/GenBank/DDBJ databases">
        <title>Enterococcal diversity collection.</title>
        <authorList>
            <person name="Gilmore M.S."/>
            <person name="Schwartzman J."/>
            <person name="Van Tyne D."/>
            <person name="Martin M."/>
            <person name="Earl A.M."/>
            <person name="Manson A.L."/>
            <person name="Straub T."/>
            <person name="Salamzade R."/>
            <person name="Saavedra J."/>
            <person name="Lebreton F."/>
            <person name="Prichula J."/>
            <person name="Schaufler K."/>
            <person name="Gaca A."/>
            <person name="Sgardioli B."/>
            <person name="Wagenaar J."/>
            <person name="Strong T."/>
        </authorList>
    </citation>
    <scope>NUCLEOTIDE SEQUENCE [LARGE SCALE GENOMIC DNA]</scope>
    <source>
        <strain evidence="10 11">669A</strain>
    </source>
</reference>
<keyword evidence="3" id="KW-0805">Transcription regulation</keyword>
<evidence type="ECO:0000259" key="9">
    <source>
        <dbReference type="PROSITE" id="PS51755"/>
    </source>
</evidence>
<dbReference type="Proteomes" id="UP000664601">
    <property type="component" value="Unassembled WGS sequence"/>
</dbReference>
<evidence type="ECO:0000313" key="10">
    <source>
        <dbReference type="EMBL" id="MBO1305679.1"/>
    </source>
</evidence>
<organism evidence="10 11">
    <name type="scientific">Candidatus Enterococcus moelleringii</name>
    <dbReference type="NCBI Taxonomy" id="2815325"/>
    <lineage>
        <taxon>Bacteria</taxon>
        <taxon>Bacillati</taxon>
        <taxon>Bacillota</taxon>
        <taxon>Bacilli</taxon>
        <taxon>Lactobacillales</taxon>
        <taxon>Enterococcaceae</taxon>
        <taxon>Enterococcus</taxon>
    </lineage>
</organism>
<dbReference type="Gene3D" id="6.10.250.690">
    <property type="match status" value="1"/>
</dbReference>
<evidence type="ECO:0000256" key="4">
    <source>
        <dbReference type="ARBA" id="ARBA00023125"/>
    </source>
</evidence>
<dbReference type="PANTHER" id="PTHR48111:SF43">
    <property type="entry name" value="STAGE 0 SPORULATION PROTEIN A HOMOLOG"/>
    <property type="match status" value="1"/>
</dbReference>
<feature type="domain" description="OmpR/PhoB-type" evidence="9">
    <location>
        <begin position="127"/>
        <end position="223"/>
    </location>
</feature>
<accession>A0ABS3L7T4</accession>
<dbReference type="Pfam" id="PF00072">
    <property type="entry name" value="Response_reg"/>
    <property type="match status" value="1"/>
</dbReference>
<evidence type="ECO:0000256" key="7">
    <source>
        <dbReference type="PROSITE-ProRule" id="PRU01091"/>
    </source>
</evidence>
<evidence type="ECO:0000256" key="5">
    <source>
        <dbReference type="ARBA" id="ARBA00023163"/>
    </source>
</evidence>
<evidence type="ECO:0000256" key="2">
    <source>
        <dbReference type="ARBA" id="ARBA00023012"/>
    </source>
</evidence>
<keyword evidence="1 6" id="KW-0597">Phosphoprotein</keyword>
<dbReference type="CDD" id="cd00383">
    <property type="entry name" value="trans_reg_C"/>
    <property type="match status" value="1"/>
</dbReference>
<evidence type="ECO:0000313" key="11">
    <source>
        <dbReference type="Proteomes" id="UP000664601"/>
    </source>
</evidence>
<feature type="domain" description="Response regulatory" evidence="8">
    <location>
        <begin position="3"/>
        <end position="118"/>
    </location>
</feature>
<dbReference type="RefSeq" id="WP_207672619.1">
    <property type="nucleotide sequence ID" value="NZ_JAFREM010000010.1"/>
</dbReference>
<dbReference type="InterPro" id="IPR039420">
    <property type="entry name" value="WalR-like"/>
</dbReference>
<dbReference type="InterPro" id="IPR011006">
    <property type="entry name" value="CheY-like_superfamily"/>
</dbReference>
<dbReference type="InterPro" id="IPR001789">
    <property type="entry name" value="Sig_transdc_resp-reg_receiver"/>
</dbReference>
<keyword evidence="2" id="KW-0902">Two-component regulatory system</keyword>
<feature type="DNA-binding region" description="OmpR/PhoB-type" evidence="7">
    <location>
        <begin position="127"/>
        <end position="223"/>
    </location>
</feature>
<name>A0ABS3L7T4_9ENTE</name>
<dbReference type="SUPFAM" id="SSF52172">
    <property type="entry name" value="CheY-like"/>
    <property type="match status" value="1"/>
</dbReference>
<dbReference type="InterPro" id="IPR001867">
    <property type="entry name" value="OmpR/PhoB-type_DNA-bd"/>
</dbReference>
<dbReference type="Pfam" id="PF00486">
    <property type="entry name" value="Trans_reg_C"/>
    <property type="match status" value="1"/>
</dbReference>
<dbReference type="PANTHER" id="PTHR48111">
    <property type="entry name" value="REGULATOR OF RPOS"/>
    <property type="match status" value="1"/>
</dbReference>
<dbReference type="SMART" id="SM00448">
    <property type="entry name" value="REC"/>
    <property type="match status" value="1"/>
</dbReference>
<comment type="caution">
    <text evidence="10">The sequence shown here is derived from an EMBL/GenBank/DDBJ whole genome shotgun (WGS) entry which is preliminary data.</text>
</comment>
<dbReference type="CDD" id="cd17574">
    <property type="entry name" value="REC_OmpR"/>
    <property type="match status" value="1"/>
</dbReference>
<dbReference type="SMART" id="SM00862">
    <property type="entry name" value="Trans_reg_C"/>
    <property type="match status" value="1"/>
</dbReference>
<keyword evidence="11" id="KW-1185">Reference proteome</keyword>
<evidence type="ECO:0000259" key="8">
    <source>
        <dbReference type="PROSITE" id="PS50110"/>
    </source>
</evidence>
<gene>
    <name evidence="10" type="ORF">JZO70_05885</name>
</gene>
<dbReference type="PROSITE" id="PS51755">
    <property type="entry name" value="OMPR_PHOB"/>
    <property type="match status" value="1"/>
</dbReference>
<evidence type="ECO:0000256" key="6">
    <source>
        <dbReference type="PROSITE-ProRule" id="PRU00169"/>
    </source>
</evidence>
<keyword evidence="4 7" id="KW-0238">DNA-binding</keyword>
<sequence>MAKILIVEDDPVIERELALILRNNQYDVEVVEEYAKIPLQINEAAIDLVLLDVNLKEQTTSGFTICSEIRAESDVPIIFVTSRSAVEDEIQGMMLGGDDYITKPYNISLLLLKIKALLKRAGSNDTSSELVYKGVTMSLAKSTATFAQQTVELTKNELQILHFLFLHKETIVSRGDLIDYLWNNQLYIDDNALSLHVTRLRKKLLQIGLSNFIQTKYRQGYLI</sequence>
<evidence type="ECO:0000256" key="1">
    <source>
        <dbReference type="ARBA" id="ARBA00022553"/>
    </source>
</evidence>
<feature type="modified residue" description="4-aspartylphosphate" evidence="6">
    <location>
        <position position="52"/>
    </location>
</feature>
<dbReference type="PROSITE" id="PS50110">
    <property type="entry name" value="RESPONSE_REGULATORY"/>
    <property type="match status" value="1"/>
</dbReference>
<proteinExistence type="predicted"/>
<evidence type="ECO:0000256" key="3">
    <source>
        <dbReference type="ARBA" id="ARBA00023015"/>
    </source>
</evidence>